<accession>A0A328TPM3</accession>
<name>A0A328TPM3_9GAMM</name>
<protein>
    <submittedName>
        <fullName evidence="1">Uncharacterized protein</fullName>
    </submittedName>
</protein>
<reference evidence="1" key="1">
    <citation type="submission" date="2018-04" db="EMBL/GenBank/DDBJ databases">
        <title>Genomes of the Obligate Erwinia dacicola and Facultative Enterobacter sp. OLF Endosymbionts of the Olive Fruit fly, Bactrocera oleae.</title>
        <authorList>
            <person name="Estes A.M."/>
            <person name="Hearn D.J."/>
            <person name="Agarwal S."/>
            <person name="Pierson E.A."/>
            <person name="Dunning-Hotopp J.C."/>
        </authorList>
    </citation>
    <scope>NUCLEOTIDE SEQUENCE [LARGE SCALE GENOMIC DNA]</scope>
    <source>
        <strain evidence="1">Oroville</strain>
    </source>
</reference>
<sequence>MHIHTVMNKLTRIGAWRNSFLSILKDFLINGQLSLTSGWRSLKL</sequence>
<evidence type="ECO:0000313" key="2">
    <source>
        <dbReference type="Proteomes" id="UP000244334"/>
    </source>
</evidence>
<organism evidence="1 2">
    <name type="scientific">Candidatus Erwinia dacicola</name>
    <dbReference type="NCBI Taxonomy" id="252393"/>
    <lineage>
        <taxon>Bacteria</taxon>
        <taxon>Pseudomonadati</taxon>
        <taxon>Pseudomonadota</taxon>
        <taxon>Gammaproteobacteria</taxon>
        <taxon>Enterobacterales</taxon>
        <taxon>Erwiniaceae</taxon>
        <taxon>Erwinia</taxon>
    </lineage>
</organism>
<dbReference type="EMBL" id="LJAM02000038">
    <property type="protein sequence ID" value="RAP72388.1"/>
    <property type="molecule type" value="Genomic_DNA"/>
</dbReference>
<dbReference type="AlphaFoldDB" id="A0A328TPM3"/>
<evidence type="ECO:0000313" key="1">
    <source>
        <dbReference type="EMBL" id="RAP72388.1"/>
    </source>
</evidence>
<comment type="caution">
    <text evidence="1">The sequence shown here is derived from an EMBL/GenBank/DDBJ whole genome shotgun (WGS) entry which is preliminary data.</text>
</comment>
<dbReference type="Proteomes" id="UP000244334">
    <property type="component" value="Unassembled WGS sequence"/>
</dbReference>
<proteinExistence type="predicted"/>
<keyword evidence="2" id="KW-1185">Reference proteome</keyword>
<gene>
    <name evidence="1" type="ORF">ACZ87_00783</name>
</gene>